<evidence type="ECO:0000313" key="9">
    <source>
        <dbReference type="EMBL" id="ATY86089.1"/>
    </source>
</evidence>
<evidence type="ECO:0000256" key="4">
    <source>
        <dbReference type="PIRSR" id="PIRSR606118-50"/>
    </source>
</evidence>
<dbReference type="InterPro" id="IPR006118">
    <property type="entry name" value="Recombinase_CS"/>
</dbReference>
<dbReference type="InterPro" id="IPR000551">
    <property type="entry name" value="MerR-type_HTH_dom"/>
</dbReference>
<dbReference type="RefSeq" id="WP_100668839.1">
    <property type="nucleotide sequence ID" value="NZ_CP024955.1"/>
</dbReference>
<dbReference type="OrthoDB" id="9811097at2"/>
<dbReference type="AlphaFoldDB" id="A0A2K8N9S0"/>
<evidence type="ECO:0000259" key="7">
    <source>
        <dbReference type="PROSITE" id="PS50937"/>
    </source>
</evidence>
<dbReference type="InterPro" id="IPR050639">
    <property type="entry name" value="SSR_resolvase"/>
</dbReference>
<keyword evidence="1" id="KW-0229">DNA integration</keyword>
<evidence type="ECO:0000256" key="2">
    <source>
        <dbReference type="ARBA" id="ARBA00023125"/>
    </source>
</evidence>
<dbReference type="InterPro" id="IPR048046">
    <property type="entry name" value="Transpos_IS607"/>
</dbReference>
<evidence type="ECO:0000256" key="5">
    <source>
        <dbReference type="PROSITE-ProRule" id="PRU10137"/>
    </source>
</evidence>
<dbReference type="Pfam" id="PF00239">
    <property type="entry name" value="Resolvase"/>
    <property type="match status" value="1"/>
</dbReference>
<evidence type="ECO:0000259" key="8">
    <source>
        <dbReference type="PROSITE" id="PS51736"/>
    </source>
</evidence>
<dbReference type="GO" id="GO:0006355">
    <property type="term" value="P:regulation of DNA-templated transcription"/>
    <property type="evidence" value="ECO:0007669"/>
    <property type="project" value="InterPro"/>
</dbReference>
<dbReference type="CDD" id="cd04762">
    <property type="entry name" value="HTH_MerR-trunc"/>
    <property type="match status" value="1"/>
</dbReference>
<dbReference type="Pfam" id="PF00376">
    <property type="entry name" value="MerR"/>
    <property type="match status" value="1"/>
</dbReference>
<dbReference type="SMART" id="SM00422">
    <property type="entry name" value="HTH_MERR"/>
    <property type="match status" value="1"/>
</dbReference>
<dbReference type="PRINTS" id="PR00040">
    <property type="entry name" value="HTHMERR"/>
</dbReference>
<dbReference type="GO" id="GO:0000150">
    <property type="term" value="F:DNA strand exchange activity"/>
    <property type="evidence" value="ECO:0007669"/>
    <property type="project" value="InterPro"/>
</dbReference>
<reference evidence="10" key="1">
    <citation type="submission" date="2017-11" db="EMBL/GenBank/DDBJ databases">
        <title>Complete Genome Sequence of Kyrpidia sp. Strain EA-1, a thermophilic, hydrogen-oxidizing Bacterium, isolated from the Azores.</title>
        <authorList>
            <person name="Reiner J.E."/>
            <person name="Lapp C.J."/>
            <person name="Bunk B."/>
            <person name="Gescher J."/>
        </authorList>
    </citation>
    <scope>NUCLEOTIDE SEQUENCE [LARGE SCALE GENOMIC DNA]</scope>
    <source>
        <strain evidence="10">EA-1</strain>
    </source>
</reference>
<accession>A0A2K8N9S0</accession>
<evidence type="ECO:0000256" key="3">
    <source>
        <dbReference type="ARBA" id="ARBA00023172"/>
    </source>
</evidence>
<sequence>MRYYSIGQVAKLLGVSVDRVRVWEKQGKIRCIRLPSGHRRYPEEEVRRILGQPSVTEGGKRVAIYARVSTRKQEEAGNLQRQKERLLAHAALKGYHVVHVFEDVASGLNAKRRGLKRLVKALENREIDRVLIEYPDRLARFGFEYLEWITKMCGAEIEIMAEKEPEDAHGELVRDLLAIVTSFSARLYGSRGGRAVRKRFQEWMKDAETEGRGPESHDLRGVVSGNGGSSPV</sequence>
<organism evidence="9 10">
    <name type="scientific">Kyrpidia spormannii</name>
    <dbReference type="NCBI Taxonomy" id="2055160"/>
    <lineage>
        <taxon>Bacteria</taxon>
        <taxon>Bacillati</taxon>
        <taxon>Bacillota</taxon>
        <taxon>Bacilli</taxon>
        <taxon>Bacillales</taxon>
        <taxon>Alicyclobacillaceae</taxon>
        <taxon>Kyrpidia</taxon>
    </lineage>
</organism>
<dbReference type="Gene3D" id="1.10.287.2170">
    <property type="match status" value="1"/>
</dbReference>
<dbReference type="PANTHER" id="PTHR30461">
    <property type="entry name" value="DNA-INVERTASE FROM LAMBDOID PROPHAGE"/>
    <property type="match status" value="1"/>
</dbReference>
<evidence type="ECO:0000313" key="10">
    <source>
        <dbReference type="Proteomes" id="UP000231932"/>
    </source>
</evidence>
<feature type="region of interest" description="Disordered" evidence="6">
    <location>
        <begin position="207"/>
        <end position="232"/>
    </location>
</feature>
<dbReference type="KEGG" id="kyr:CVV65_15095"/>
<dbReference type="CDD" id="cd03769">
    <property type="entry name" value="SR_IS607_transposase_like"/>
    <property type="match status" value="1"/>
</dbReference>
<keyword evidence="2" id="KW-0238">DNA-binding</keyword>
<dbReference type="SUPFAM" id="SSF46955">
    <property type="entry name" value="Putative DNA-binding domain"/>
    <property type="match status" value="1"/>
</dbReference>
<dbReference type="Gene3D" id="1.10.1660.10">
    <property type="match status" value="1"/>
</dbReference>
<keyword evidence="3" id="KW-0233">DNA recombination</keyword>
<protein>
    <submittedName>
        <fullName evidence="9">Excisionase</fullName>
    </submittedName>
</protein>
<gene>
    <name evidence="9" type="ORF">CVV65_15095</name>
</gene>
<dbReference type="Proteomes" id="UP000231932">
    <property type="component" value="Chromosome"/>
</dbReference>
<feature type="compositionally biased region" description="Basic and acidic residues" evidence="6">
    <location>
        <begin position="207"/>
        <end position="220"/>
    </location>
</feature>
<dbReference type="PROSITE" id="PS50937">
    <property type="entry name" value="HTH_MERR_2"/>
    <property type="match status" value="1"/>
</dbReference>
<dbReference type="EMBL" id="CP024955">
    <property type="protein sequence ID" value="ATY86089.1"/>
    <property type="molecule type" value="Genomic_DNA"/>
</dbReference>
<dbReference type="Gene3D" id="3.40.50.1390">
    <property type="entry name" value="Resolvase, N-terminal catalytic domain"/>
    <property type="match status" value="1"/>
</dbReference>
<dbReference type="PROSITE" id="PS51736">
    <property type="entry name" value="RECOMBINASES_3"/>
    <property type="match status" value="1"/>
</dbReference>
<name>A0A2K8N9S0_9BACL</name>
<dbReference type="SUPFAM" id="SSF53041">
    <property type="entry name" value="Resolvase-like"/>
    <property type="match status" value="1"/>
</dbReference>
<dbReference type="InterPro" id="IPR041718">
    <property type="entry name" value="IS607_transposase-like"/>
</dbReference>
<dbReference type="SMART" id="SM00857">
    <property type="entry name" value="Resolvase"/>
    <property type="match status" value="1"/>
</dbReference>
<dbReference type="FunFam" id="3.40.50.1390:FF:000002">
    <property type="entry name" value="ORF1 in transposon ISC1904"/>
    <property type="match status" value="1"/>
</dbReference>
<feature type="active site" description="O-(5'-phospho-DNA)-serine intermediate" evidence="4 5">
    <location>
        <position position="69"/>
    </location>
</feature>
<evidence type="ECO:0000256" key="6">
    <source>
        <dbReference type="SAM" id="MobiDB-lite"/>
    </source>
</evidence>
<dbReference type="NCBIfam" id="NF033518">
    <property type="entry name" value="transpos_IS607"/>
    <property type="match status" value="1"/>
</dbReference>
<dbReference type="InterPro" id="IPR009061">
    <property type="entry name" value="DNA-bd_dom_put_sf"/>
</dbReference>
<dbReference type="InterPro" id="IPR036162">
    <property type="entry name" value="Resolvase-like_N_sf"/>
</dbReference>
<dbReference type="GO" id="GO:0003677">
    <property type="term" value="F:DNA binding"/>
    <property type="evidence" value="ECO:0007669"/>
    <property type="project" value="UniProtKB-KW"/>
</dbReference>
<feature type="domain" description="HTH merR-type" evidence="7">
    <location>
        <begin position="3"/>
        <end position="50"/>
    </location>
</feature>
<feature type="domain" description="Resolvase/invertase-type recombinase catalytic" evidence="8">
    <location>
        <begin position="61"/>
        <end position="211"/>
    </location>
</feature>
<dbReference type="PROSITE" id="PS00397">
    <property type="entry name" value="RECOMBINASES_1"/>
    <property type="match status" value="1"/>
</dbReference>
<proteinExistence type="predicted"/>
<dbReference type="PANTHER" id="PTHR30461:SF2">
    <property type="entry name" value="SERINE RECOMBINASE PINE-RELATED"/>
    <property type="match status" value="1"/>
</dbReference>
<dbReference type="InterPro" id="IPR006119">
    <property type="entry name" value="Resolv_N"/>
</dbReference>
<evidence type="ECO:0000256" key="1">
    <source>
        <dbReference type="ARBA" id="ARBA00022908"/>
    </source>
</evidence>
<keyword evidence="10" id="KW-1185">Reference proteome</keyword>
<dbReference type="GO" id="GO:0015074">
    <property type="term" value="P:DNA integration"/>
    <property type="evidence" value="ECO:0007669"/>
    <property type="project" value="UniProtKB-KW"/>
</dbReference>